<feature type="domain" description="Tudor" evidence="2">
    <location>
        <begin position="62"/>
        <end position="120"/>
    </location>
</feature>
<evidence type="ECO:0000313" key="3">
    <source>
        <dbReference type="EMBL" id="CAF2156653.1"/>
    </source>
</evidence>
<dbReference type="SMART" id="SM00333">
    <property type="entry name" value="TUDOR"/>
    <property type="match status" value="3"/>
</dbReference>
<dbReference type="EMBL" id="CAJOBG010004971">
    <property type="protein sequence ID" value="CAF4134095.1"/>
    <property type="molecule type" value="Genomic_DNA"/>
</dbReference>
<evidence type="ECO:0000313" key="4">
    <source>
        <dbReference type="EMBL" id="CAF4134095.1"/>
    </source>
</evidence>
<evidence type="ECO:0000256" key="1">
    <source>
        <dbReference type="SAM" id="MobiDB-lite"/>
    </source>
</evidence>
<evidence type="ECO:0000313" key="5">
    <source>
        <dbReference type="Proteomes" id="UP000663856"/>
    </source>
</evidence>
<dbReference type="Pfam" id="PF00567">
    <property type="entry name" value="TUDOR"/>
    <property type="match status" value="3"/>
</dbReference>
<dbReference type="PANTHER" id="PTHR22948:SF29">
    <property type="entry name" value="FI02030P-RELATED"/>
    <property type="match status" value="1"/>
</dbReference>
<sequence>MNIPSLTPNVGSMERVYGSHVNDLNDFYLYSSWSHHKLPQLDQQLAEAYSQSSSSSTTASEEFNIGDYCVYQSENEVWYRGLIRERDSNGNAIVFKIDYGDVQRIPIRLLRPLQKWAFEVPRLAIHCSLADLVKPINGWSSEVINQFGSQLTKSFLYGKFISYNQPTDILSVEIKGKESNISVNKVFEPYQKEQSTFQMSDKLVYKHIPMEKLCAGVSYKIHLLYYINPSHFYVYLREKTRSHNQFQNKLQEVGKNLSRISSSVKYQAVAVEDNNAMWLRGIILDFSYDLQKFRIYFIDIGQIEFIPKNKLRQLPDEFLNEPALAIPCRLYSIGPINGNEQPIWKPDDKVHDEFQRLMVNYITCQVVRLHQDQVYYDVEIIVPDIDDLGTFLVSNNLASRPTSISQHSTITSSEPSQLAASGTTLSGRQTQTTTGSTSTVPIVPPNDGYYWISQIYSATEFYAFPYSHRDTFDGVCKDLKAYYDSFVNDQSLNVTVILDGNLCAIQQSDKYYRVIIRRRESQSKVLVKLIDRGDEIIVHTSELLQIDNKFSTIPAFVQPFRLHHCDESQNSANVIRQLKKLLFNQSVYITRQGSMINGSYPVEVILSNQQSLNKMILQQ</sequence>
<dbReference type="PANTHER" id="PTHR22948">
    <property type="entry name" value="TUDOR DOMAIN CONTAINING PROTEIN"/>
    <property type="match status" value="1"/>
</dbReference>
<dbReference type="Gene3D" id="2.30.30.140">
    <property type="match status" value="3"/>
</dbReference>
<name>A0A816YBD0_9BILA</name>
<accession>A0A816YBD0</accession>
<feature type="compositionally biased region" description="Low complexity" evidence="1">
    <location>
        <begin position="421"/>
        <end position="439"/>
    </location>
</feature>
<dbReference type="PROSITE" id="PS50304">
    <property type="entry name" value="TUDOR"/>
    <property type="match status" value="2"/>
</dbReference>
<evidence type="ECO:0000259" key="2">
    <source>
        <dbReference type="PROSITE" id="PS50304"/>
    </source>
</evidence>
<dbReference type="InterPro" id="IPR035437">
    <property type="entry name" value="SNase_OB-fold_sf"/>
</dbReference>
<dbReference type="InterPro" id="IPR002999">
    <property type="entry name" value="Tudor"/>
</dbReference>
<gene>
    <name evidence="4" type="ORF">OVN521_LOCUS22683</name>
    <name evidence="3" type="ORF">WKI299_LOCUS31487</name>
</gene>
<feature type="compositionally biased region" description="Low complexity" evidence="1">
    <location>
        <begin position="404"/>
        <end position="413"/>
    </location>
</feature>
<comment type="caution">
    <text evidence="3">The sequence shown here is derived from an EMBL/GenBank/DDBJ whole genome shotgun (WGS) entry which is preliminary data.</text>
</comment>
<dbReference type="InterPro" id="IPR050621">
    <property type="entry name" value="Tudor_domain_containing"/>
</dbReference>
<evidence type="ECO:0000313" key="6">
    <source>
        <dbReference type="Proteomes" id="UP000663866"/>
    </source>
</evidence>
<feature type="region of interest" description="Disordered" evidence="1">
    <location>
        <begin position="404"/>
        <end position="440"/>
    </location>
</feature>
<proteinExistence type="predicted"/>
<dbReference type="Gene3D" id="2.40.50.90">
    <property type="match status" value="2"/>
</dbReference>
<protein>
    <recommendedName>
        <fullName evidence="2">Tudor domain-containing protein</fullName>
    </recommendedName>
</protein>
<dbReference type="Proteomes" id="UP000663866">
    <property type="component" value="Unassembled WGS sequence"/>
</dbReference>
<dbReference type="AlphaFoldDB" id="A0A816YBD0"/>
<reference evidence="3" key="1">
    <citation type="submission" date="2021-02" db="EMBL/GenBank/DDBJ databases">
        <authorList>
            <person name="Nowell W R."/>
        </authorList>
    </citation>
    <scope>NUCLEOTIDE SEQUENCE</scope>
</reference>
<feature type="domain" description="Tudor" evidence="2">
    <location>
        <begin position="261"/>
        <end position="321"/>
    </location>
</feature>
<dbReference type="Proteomes" id="UP000663856">
    <property type="component" value="Unassembled WGS sequence"/>
</dbReference>
<dbReference type="EMBL" id="CAJNRF010014405">
    <property type="protein sequence ID" value="CAF2156653.1"/>
    <property type="molecule type" value="Genomic_DNA"/>
</dbReference>
<keyword evidence="6" id="KW-1185">Reference proteome</keyword>
<organism evidence="3 5">
    <name type="scientific">Rotaria magnacalcarata</name>
    <dbReference type="NCBI Taxonomy" id="392030"/>
    <lineage>
        <taxon>Eukaryota</taxon>
        <taxon>Metazoa</taxon>
        <taxon>Spiralia</taxon>
        <taxon>Gnathifera</taxon>
        <taxon>Rotifera</taxon>
        <taxon>Eurotatoria</taxon>
        <taxon>Bdelloidea</taxon>
        <taxon>Philodinida</taxon>
        <taxon>Philodinidae</taxon>
        <taxon>Rotaria</taxon>
    </lineage>
</organism>
<dbReference type="SUPFAM" id="SSF63748">
    <property type="entry name" value="Tudor/PWWP/MBT"/>
    <property type="match status" value="3"/>
</dbReference>